<organism evidence="2 3">
    <name type="scientific">Lineolata rhizophorae</name>
    <dbReference type="NCBI Taxonomy" id="578093"/>
    <lineage>
        <taxon>Eukaryota</taxon>
        <taxon>Fungi</taxon>
        <taxon>Dikarya</taxon>
        <taxon>Ascomycota</taxon>
        <taxon>Pezizomycotina</taxon>
        <taxon>Dothideomycetes</taxon>
        <taxon>Dothideomycetes incertae sedis</taxon>
        <taxon>Lineolatales</taxon>
        <taxon>Lineolataceae</taxon>
        <taxon>Lineolata</taxon>
    </lineage>
</organism>
<proteinExistence type="predicted"/>
<evidence type="ECO:0000313" key="2">
    <source>
        <dbReference type="EMBL" id="KAF2461312.1"/>
    </source>
</evidence>
<evidence type="ECO:0008006" key="4">
    <source>
        <dbReference type="Google" id="ProtNLM"/>
    </source>
</evidence>
<keyword evidence="1" id="KW-0732">Signal</keyword>
<evidence type="ECO:0000313" key="3">
    <source>
        <dbReference type="Proteomes" id="UP000799766"/>
    </source>
</evidence>
<name>A0A6A6PBY4_9PEZI</name>
<gene>
    <name evidence="2" type="ORF">BDY21DRAFT_331752</name>
</gene>
<feature type="signal peptide" evidence="1">
    <location>
        <begin position="1"/>
        <end position="18"/>
    </location>
</feature>
<reference evidence="2" key="1">
    <citation type="journal article" date="2020" name="Stud. Mycol.">
        <title>101 Dothideomycetes genomes: a test case for predicting lifestyles and emergence of pathogens.</title>
        <authorList>
            <person name="Haridas S."/>
            <person name="Albert R."/>
            <person name="Binder M."/>
            <person name="Bloem J."/>
            <person name="Labutti K."/>
            <person name="Salamov A."/>
            <person name="Andreopoulos B."/>
            <person name="Baker S."/>
            <person name="Barry K."/>
            <person name="Bills G."/>
            <person name="Bluhm B."/>
            <person name="Cannon C."/>
            <person name="Castanera R."/>
            <person name="Culley D."/>
            <person name="Daum C."/>
            <person name="Ezra D."/>
            <person name="Gonzalez J."/>
            <person name="Henrissat B."/>
            <person name="Kuo A."/>
            <person name="Liang C."/>
            <person name="Lipzen A."/>
            <person name="Lutzoni F."/>
            <person name="Magnuson J."/>
            <person name="Mondo S."/>
            <person name="Nolan M."/>
            <person name="Ohm R."/>
            <person name="Pangilinan J."/>
            <person name="Park H.-J."/>
            <person name="Ramirez L."/>
            <person name="Alfaro M."/>
            <person name="Sun H."/>
            <person name="Tritt A."/>
            <person name="Yoshinaga Y."/>
            <person name="Zwiers L.-H."/>
            <person name="Turgeon B."/>
            <person name="Goodwin S."/>
            <person name="Spatafora J."/>
            <person name="Crous P."/>
            <person name="Grigoriev I."/>
        </authorList>
    </citation>
    <scope>NUCLEOTIDE SEQUENCE</scope>
    <source>
        <strain evidence="2">ATCC 16933</strain>
    </source>
</reference>
<dbReference type="AlphaFoldDB" id="A0A6A6PBY4"/>
<keyword evidence="3" id="KW-1185">Reference proteome</keyword>
<sequence length="118" mass="12668">MAAAAAAVVLVVVVVVEARRRELACAGNRCWVGCLRGVCCCGCMRSAMEVFGLVADRGALGRRHVWAWVVAEEVRRLISRIEAVDGGSSSRVVSWWSRVGRCARLSIGQVPCTDPPAL</sequence>
<dbReference type="EMBL" id="MU001671">
    <property type="protein sequence ID" value="KAF2461312.1"/>
    <property type="molecule type" value="Genomic_DNA"/>
</dbReference>
<dbReference type="Proteomes" id="UP000799766">
    <property type="component" value="Unassembled WGS sequence"/>
</dbReference>
<protein>
    <recommendedName>
        <fullName evidence="4">Secreted protein</fullName>
    </recommendedName>
</protein>
<feature type="chain" id="PRO_5025341634" description="Secreted protein" evidence="1">
    <location>
        <begin position="19"/>
        <end position="118"/>
    </location>
</feature>
<evidence type="ECO:0000256" key="1">
    <source>
        <dbReference type="SAM" id="SignalP"/>
    </source>
</evidence>
<accession>A0A6A6PBY4</accession>